<keyword evidence="1" id="KW-0677">Repeat</keyword>
<dbReference type="Pfam" id="PF24883">
    <property type="entry name" value="NPHP3_N"/>
    <property type="match status" value="1"/>
</dbReference>
<protein>
    <submittedName>
        <fullName evidence="4">NACHT domain protein</fullName>
    </submittedName>
</protein>
<accession>A0A256GIW1</accession>
<feature type="compositionally biased region" description="Basic and acidic residues" evidence="2">
    <location>
        <begin position="1242"/>
        <end position="1264"/>
    </location>
</feature>
<evidence type="ECO:0000256" key="2">
    <source>
        <dbReference type="SAM" id="MobiDB-lite"/>
    </source>
</evidence>
<evidence type="ECO:0000259" key="3">
    <source>
        <dbReference type="Pfam" id="PF24883"/>
    </source>
</evidence>
<dbReference type="Proteomes" id="UP000216363">
    <property type="component" value="Unassembled WGS sequence"/>
</dbReference>
<comment type="caution">
    <text evidence="4">The sequence shown here is derived from an EMBL/GenBank/DDBJ whole genome shotgun (WGS) entry which is preliminary data.</text>
</comment>
<organism evidence="4 5">
    <name type="scientific">Brucella lupini</name>
    <dbReference type="NCBI Taxonomy" id="255457"/>
    <lineage>
        <taxon>Bacteria</taxon>
        <taxon>Pseudomonadati</taxon>
        <taxon>Pseudomonadota</taxon>
        <taxon>Alphaproteobacteria</taxon>
        <taxon>Hyphomicrobiales</taxon>
        <taxon>Brucellaceae</taxon>
        <taxon>Brucella/Ochrobactrum group</taxon>
        <taxon>Brucella</taxon>
    </lineage>
</organism>
<dbReference type="Gene3D" id="3.40.50.300">
    <property type="entry name" value="P-loop containing nucleotide triphosphate hydrolases"/>
    <property type="match status" value="1"/>
</dbReference>
<feature type="region of interest" description="Disordered" evidence="2">
    <location>
        <begin position="1241"/>
        <end position="1264"/>
    </location>
</feature>
<proteinExistence type="predicted"/>
<dbReference type="SUPFAM" id="SSF52540">
    <property type="entry name" value="P-loop containing nucleoside triphosphate hydrolases"/>
    <property type="match status" value="1"/>
</dbReference>
<sequence>MAGNRTIKFTAITRAGYEYQDLVGIEMLIRHYRDPALFEWVQLESDDPSVRSLDDVVAKRMDGSVEYVQVKFTVDPTEYALDWDYLLSKKAKGTSMLAKWAKSFARAKANGPVHSAQLKTNRIPSPDFAGCMNGPRIDLAKVPTTTLALVEAECGGASAAADFFDVFAFDTSLPDLDRYEAQLRDHLVPTDTDSAGWLLLRNEVTRWAILQREPPPDGKILREHVVRLISKKRPRPLRQDFFVPEGYEPPSPTFDNDLRKRVADPATPLTVLWGTPGRGKSTYLSYLSQELHTAGEAVIRHHYFLSAEDSSANRTSYTDIAMSLYEQLLSRYPESTAGVTEDPNNLRQGLATAADNLAREGKRLYLIVDGLDHVYRDTHRTDQLNHLFNALFPLPDNLALIVGTQRVADDQLPSKLLLNATPPDWIDIPRMDEVAVRRWLETQDGSRPIAVRWSDRRAEEIGKIGAALFKISQGHPLHLIYAFEGLVRSGEPLDEEVVLALPPCPDGDIRTYYKSLWIRIGERSRAVLHALAGSDFFWPSVGIRQCIGEFGEIAFLLEPHNSGIIPFHGSIFAWVRERDDHKESYEVLLPKIVAWLEKDAPEYWRWGWLWLTQARAGNTTPLLTGTTRAWAVNSLACGWPETQIQNILAAAEAVTFAAFDFAATVRLRSLKTRVSNVREYQAWDFGAFRGAALSIADNRQQSLNLLDNLEELTNEELAALARHGPGALRNELVEGCFTELIRRINTWIVLRHRPFDDFEKLTRAFLEVAALAGAERVPRVMKFIRGYKKPEPYVARYVELLARVHNLEALSDVGDSLEGARWAALRRKIQEHILRSALFVGADPLQMIKKGRFKQSPFVAGMLSYKAPTHKCEVEIPPPPADPLRERSTPADNVDLQRLYIDFFWSALRDEIASPGGPFTYPGLTRGGLGFIDTALDCLEDCAKSLVSGAMPWTFSTPFLMAADVPNIPFAGRTESVHAHYLGFRSALNVIALDVHLAGLPDKNFPGIPPDELAAARGSVHWIDEVWIDVNAEDRIRYLSAEAADDLLEELTQNLSETLSEFNERADRWTKYASLSHLYRVGDPGLLMQRASSCLLGYGYRKDLFAFEVLHSVRDMHAHDPSETERWIGTLAPIVDAIVDFTDGDETRHARSEIIDVVAKTQPHLLPKFYVHHLDADEWYLADKSLESFIDIADLEGPEAAALAGTLLDPGTLDELSKRAQTSATAQALLERQTAFLGGLHTPRERSYSTPDRELTPEEKKVTEQDPTAFASNDFAGIANAVGELHFHYSKKKDFLSRWLRHWHAKGKSRDALASIKAYFDAGKRTYGLDELLDVAFEVSLEVEGKDAAYPWLVLAHTRRHGWSSHYTSDEEVEARLKTAARVYPDRWKDFIRDTSAPEEYFARRGASFSIGFHHLVRYLLVAGQIAEAMKVTAAFVSTFKEETEDQPIPEATWLR</sequence>
<feature type="domain" description="Nephrocystin 3-like N-terminal" evidence="3">
    <location>
        <begin position="265"/>
        <end position="388"/>
    </location>
</feature>
<reference evidence="4 5" key="1">
    <citation type="submission" date="2017-07" db="EMBL/GenBank/DDBJ databases">
        <title>Draft genome of Ochrobactrum lupini type strain LUP21.</title>
        <authorList>
            <person name="Krzyzanowska D.M."/>
            <person name="Jafra S."/>
        </authorList>
    </citation>
    <scope>NUCLEOTIDE SEQUENCE [LARGE SCALE GENOMIC DNA]</scope>
    <source>
        <strain evidence="4 5">LUP21</strain>
    </source>
</reference>
<dbReference type="InterPro" id="IPR027417">
    <property type="entry name" value="P-loop_NTPase"/>
</dbReference>
<name>A0A256GIW1_9HYPH</name>
<gene>
    <name evidence="4" type="ORF">CES86_3158</name>
</gene>
<dbReference type="EMBL" id="NNRN01000053">
    <property type="protein sequence ID" value="OYR26806.1"/>
    <property type="molecule type" value="Genomic_DNA"/>
</dbReference>
<evidence type="ECO:0000256" key="1">
    <source>
        <dbReference type="ARBA" id="ARBA00022737"/>
    </source>
</evidence>
<evidence type="ECO:0000313" key="4">
    <source>
        <dbReference type="EMBL" id="OYR26806.1"/>
    </source>
</evidence>
<evidence type="ECO:0000313" key="5">
    <source>
        <dbReference type="Proteomes" id="UP000216363"/>
    </source>
</evidence>
<dbReference type="InterPro" id="IPR056884">
    <property type="entry name" value="NPHP3-like_N"/>
</dbReference>